<keyword evidence="3" id="KW-0731">Sigma factor</keyword>
<dbReference type="NCBIfam" id="TIGR02985">
    <property type="entry name" value="Sig70_bacteroi1"/>
    <property type="match status" value="1"/>
</dbReference>
<comment type="caution">
    <text evidence="7">The sequence shown here is derived from an EMBL/GenBank/DDBJ whole genome shotgun (WGS) entry which is preliminary data.</text>
</comment>
<dbReference type="Proteomes" id="UP001596106">
    <property type="component" value="Unassembled WGS sequence"/>
</dbReference>
<feature type="domain" description="RNA polymerase sigma factor 70 region 4 type 2" evidence="6">
    <location>
        <begin position="155"/>
        <end position="205"/>
    </location>
</feature>
<comment type="similarity">
    <text evidence="1">Belongs to the sigma-70 factor family. ECF subfamily.</text>
</comment>
<keyword evidence="2" id="KW-0805">Transcription regulation</keyword>
<dbReference type="InterPro" id="IPR014327">
    <property type="entry name" value="RNA_pol_sigma70_bacteroid"/>
</dbReference>
<dbReference type="InterPro" id="IPR013324">
    <property type="entry name" value="RNA_pol_sigma_r3/r4-like"/>
</dbReference>
<dbReference type="Gene3D" id="1.10.10.10">
    <property type="entry name" value="Winged helix-like DNA-binding domain superfamily/Winged helix DNA-binding domain"/>
    <property type="match status" value="1"/>
</dbReference>
<dbReference type="InterPro" id="IPR013325">
    <property type="entry name" value="RNA_pol_sigma_r2"/>
</dbReference>
<accession>A0ABW0IH87</accession>
<evidence type="ECO:0000313" key="7">
    <source>
        <dbReference type="EMBL" id="MFC5411920.1"/>
    </source>
</evidence>
<organism evidence="7 8">
    <name type="scientific">Larkinella bovis</name>
    <dbReference type="NCBI Taxonomy" id="683041"/>
    <lineage>
        <taxon>Bacteria</taxon>
        <taxon>Pseudomonadati</taxon>
        <taxon>Bacteroidota</taxon>
        <taxon>Cytophagia</taxon>
        <taxon>Cytophagales</taxon>
        <taxon>Spirosomataceae</taxon>
        <taxon>Larkinella</taxon>
    </lineage>
</organism>
<feature type="domain" description="RNA polymerase sigma-70 region 2" evidence="5">
    <location>
        <begin position="56"/>
        <end position="120"/>
    </location>
</feature>
<dbReference type="PANTHER" id="PTHR43133:SF46">
    <property type="entry name" value="RNA POLYMERASE SIGMA-70 FACTOR ECF SUBFAMILY"/>
    <property type="match status" value="1"/>
</dbReference>
<dbReference type="SUPFAM" id="SSF88659">
    <property type="entry name" value="Sigma3 and sigma4 domains of RNA polymerase sigma factors"/>
    <property type="match status" value="1"/>
</dbReference>
<dbReference type="InterPro" id="IPR007627">
    <property type="entry name" value="RNA_pol_sigma70_r2"/>
</dbReference>
<evidence type="ECO:0000256" key="3">
    <source>
        <dbReference type="ARBA" id="ARBA00023082"/>
    </source>
</evidence>
<name>A0ABW0IH87_9BACT</name>
<gene>
    <name evidence="7" type="ORF">ACFPMF_21530</name>
</gene>
<dbReference type="EMBL" id="JBHSMA010000009">
    <property type="protein sequence ID" value="MFC5411920.1"/>
    <property type="molecule type" value="Genomic_DNA"/>
</dbReference>
<dbReference type="Gene3D" id="1.10.1740.10">
    <property type="match status" value="1"/>
</dbReference>
<proteinExistence type="inferred from homology"/>
<dbReference type="InterPro" id="IPR039425">
    <property type="entry name" value="RNA_pol_sigma-70-like"/>
</dbReference>
<evidence type="ECO:0000256" key="1">
    <source>
        <dbReference type="ARBA" id="ARBA00010641"/>
    </source>
</evidence>
<dbReference type="RefSeq" id="WP_379848915.1">
    <property type="nucleotide sequence ID" value="NZ_JBHSMA010000009.1"/>
</dbReference>
<reference evidence="8" key="1">
    <citation type="journal article" date="2019" name="Int. J. Syst. Evol. Microbiol.">
        <title>The Global Catalogue of Microorganisms (GCM) 10K type strain sequencing project: providing services to taxonomists for standard genome sequencing and annotation.</title>
        <authorList>
            <consortium name="The Broad Institute Genomics Platform"/>
            <consortium name="The Broad Institute Genome Sequencing Center for Infectious Disease"/>
            <person name="Wu L."/>
            <person name="Ma J."/>
        </authorList>
    </citation>
    <scope>NUCLEOTIDE SEQUENCE [LARGE SCALE GENOMIC DNA]</scope>
    <source>
        <strain evidence="8">CCUG 55250</strain>
    </source>
</reference>
<evidence type="ECO:0000256" key="2">
    <source>
        <dbReference type="ARBA" id="ARBA00023015"/>
    </source>
</evidence>
<dbReference type="Pfam" id="PF04542">
    <property type="entry name" value="Sigma70_r2"/>
    <property type="match status" value="1"/>
</dbReference>
<dbReference type="Pfam" id="PF08281">
    <property type="entry name" value="Sigma70_r4_2"/>
    <property type="match status" value="1"/>
</dbReference>
<evidence type="ECO:0000259" key="5">
    <source>
        <dbReference type="Pfam" id="PF04542"/>
    </source>
</evidence>
<keyword evidence="4" id="KW-0804">Transcription</keyword>
<dbReference type="InterPro" id="IPR036388">
    <property type="entry name" value="WH-like_DNA-bd_sf"/>
</dbReference>
<dbReference type="SUPFAM" id="SSF88946">
    <property type="entry name" value="Sigma2 domain of RNA polymerase sigma factors"/>
    <property type="match status" value="1"/>
</dbReference>
<evidence type="ECO:0000313" key="8">
    <source>
        <dbReference type="Proteomes" id="UP001596106"/>
    </source>
</evidence>
<protein>
    <submittedName>
        <fullName evidence="7">RNA polymerase sigma-70 factor</fullName>
    </submittedName>
</protein>
<evidence type="ECO:0000259" key="6">
    <source>
        <dbReference type="Pfam" id="PF08281"/>
    </source>
</evidence>
<sequence length="226" mass="25891">MQMAFAPYVTVPGTRIMTPPEERNTPTPDTTTTLVDSELFIRKTFEVNAQKGCELLFRLYYPALCSHVARIVYSREIAEDLVADVFFTFWNTRAFQVITQSYRSYLFRSARNRAYNYLANELKKTDSLETALQSEAASSDSPELMMSYEQLYHKVNELVAALPPQCRKVFIMNRFEGRRPKDIAESLQLSVRTVEVHIGKALSTLRTGLKEQWLFLLLIGVLVGLS</sequence>
<dbReference type="InterPro" id="IPR013249">
    <property type="entry name" value="RNA_pol_sigma70_r4_t2"/>
</dbReference>
<evidence type="ECO:0000256" key="4">
    <source>
        <dbReference type="ARBA" id="ARBA00023163"/>
    </source>
</evidence>
<dbReference type="PANTHER" id="PTHR43133">
    <property type="entry name" value="RNA POLYMERASE ECF-TYPE SIGMA FACTO"/>
    <property type="match status" value="1"/>
</dbReference>
<keyword evidence="8" id="KW-1185">Reference proteome</keyword>
<dbReference type="InterPro" id="IPR014284">
    <property type="entry name" value="RNA_pol_sigma-70_dom"/>
</dbReference>
<dbReference type="NCBIfam" id="TIGR02937">
    <property type="entry name" value="sigma70-ECF"/>
    <property type="match status" value="1"/>
</dbReference>